<keyword evidence="1" id="KW-0540">Nuclease</keyword>
<dbReference type="EMBL" id="BK032687">
    <property type="protein sequence ID" value="DAF55235.1"/>
    <property type="molecule type" value="Genomic_DNA"/>
</dbReference>
<dbReference type="GO" id="GO:0004519">
    <property type="term" value="F:endonuclease activity"/>
    <property type="evidence" value="ECO:0007669"/>
    <property type="project" value="UniProtKB-KW"/>
</dbReference>
<proteinExistence type="predicted"/>
<protein>
    <submittedName>
        <fullName evidence="1">Restriction endonuclease</fullName>
    </submittedName>
</protein>
<sequence length="369" mass="42956">MKLDYKIKDVEGRLAHVNKVIEATPTERLSPQYLSYMSDYILFVADRDQTKKEQKAEAPIVTKNREVTVSKRQTSLETLTSNLENGEDGLYALITNDKNQIMDCKEKITDKDIDEVPGLKDCLDTIENLKRQFDVAQGQEKYCVKRQIIETWQQIYILKSSFRSAPAKGRTSNQIKTMARMVLDEAITLDENGFPRSSGLVSLFNPAHISFLLCYYSQLKQETKEEFGSDMHYLLLDLEELVDQTLLEDYPILYDLLVWKIDGLSNKEIQSLMESHHGVKHNEQYWSTLWRKRIPNMLCRQAQENWLIWHFTNEAYGNWKTCGRCGETKLAHPMFFSKNKSLDGYYSICKECRSQAGRNRANEVNEQEK</sequence>
<keyword evidence="1" id="KW-0255">Endonuclease</keyword>
<accession>A0A8S5SWS9</accession>
<keyword evidence="1" id="KW-0378">Hydrolase</keyword>
<evidence type="ECO:0000313" key="1">
    <source>
        <dbReference type="EMBL" id="DAF55235.1"/>
    </source>
</evidence>
<name>A0A8S5SWS9_9CAUD</name>
<reference evidence="1" key="1">
    <citation type="journal article" date="2021" name="Proc. Natl. Acad. Sci. U.S.A.">
        <title>A Catalog of Tens of Thousands of Viruses from Human Metagenomes Reveals Hidden Associations with Chronic Diseases.</title>
        <authorList>
            <person name="Tisza M.J."/>
            <person name="Buck C.B."/>
        </authorList>
    </citation>
    <scope>NUCLEOTIDE SEQUENCE</scope>
    <source>
        <strain evidence="1">CtZHD14</strain>
    </source>
</reference>
<organism evidence="1">
    <name type="scientific">Siphoviridae sp. ctZHD14</name>
    <dbReference type="NCBI Taxonomy" id="2827891"/>
    <lineage>
        <taxon>Viruses</taxon>
        <taxon>Duplodnaviria</taxon>
        <taxon>Heunggongvirae</taxon>
        <taxon>Uroviricota</taxon>
        <taxon>Caudoviricetes</taxon>
    </lineage>
</organism>